<protein>
    <submittedName>
        <fullName evidence="2">Uncharacterized protein</fullName>
    </submittedName>
</protein>
<sequence length="64" mass="7050">MTGINLSKEEVGRKSAGNSAIAFSWDVIGLSKQIKLKQFRQNKRPMEKDNLSAELDQVSSVNVG</sequence>
<evidence type="ECO:0000313" key="3">
    <source>
        <dbReference type="Proteomes" id="UP000054928"/>
    </source>
</evidence>
<dbReference type="Proteomes" id="UP000054928">
    <property type="component" value="Unassembled WGS sequence"/>
</dbReference>
<proteinExistence type="predicted"/>
<keyword evidence="3" id="KW-1185">Reference proteome</keyword>
<dbReference type="RefSeq" id="XP_024573100.1">
    <property type="nucleotide sequence ID" value="XM_024721977.1"/>
</dbReference>
<reference evidence="3" key="1">
    <citation type="submission" date="2014-09" db="EMBL/GenBank/DDBJ databases">
        <authorList>
            <person name="Sharma Rahul"/>
            <person name="Thines Marco"/>
        </authorList>
    </citation>
    <scope>NUCLEOTIDE SEQUENCE [LARGE SCALE GENOMIC DNA]</scope>
</reference>
<feature type="region of interest" description="Disordered" evidence="1">
    <location>
        <begin position="41"/>
        <end position="64"/>
    </location>
</feature>
<dbReference type="EMBL" id="CCYD01000238">
    <property type="protein sequence ID" value="CEG36731.1"/>
    <property type="molecule type" value="Genomic_DNA"/>
</dbReference>
<dbReference type="AlphaFoldDB" id="A0A0N7L3T0"/>
<name>A0A0N7L3T0_PLAHL</name>
<dbReference type="GeneID" id="36398996"/>
<evidence type="ECO:0000313" key="2">
    <source>
        <dbReference type="EMBL" id="CEG36731.1"/>
    </source>
</evidence>
<organism evidence="2 3">
    <name type="scientific">Plasmopara halstedii</name>
    <name type="common">Downy mildew of sunflower</name>
    <dbReference type="NCBI Taxonomy" id="4781"/>
    <lineage>
        <taxon>Eukaryota</taxon>
        <taxon>Sar</taxon>
        <taxon>Stramenopiles</taxon>
        <taxon>Oomycota</taxon>
        <taxon>Peronosporomycetes</taxon>
        <taxon>Peronosporales</taxon>
        <taxon>Peronosporaceae</taxon>
        <taxon>Plasmopara</taxon>
    </lineage>
</organism>
<evidence type="ECO:0000256" key="1">
    <source>
        <dbReference type="SAM" id="MobiDB-lite"/>
    </source>
</evidence>
<accession>A0A0N7L3T0</accession>